<dbReference type="RefSeq" id="WP_128384529.1">
    <property type="nucleotide sequence ID" value="NZ_CP035033.1"/>
</dbReference>
<dbReference type="PANTHER" id="PTHR33692">
    <property type="entry name" value="RIBOSOME MATURATION FACTOR RIMM"/>
    <property type="match status" value="1"/>
</dbReference>
<dbReference type="InterPro" id="IPR002676">
    <property type="entry name" value="RimM_N"/>
</dbReference>
<comment type="subcellular location">
    <subcellularLocation>
        <location evidence="5">Cytoplasm</location>
    </subcellularLocation>
</comment>
<reference evidence="8 9" key="1">
    <citation type="journal article" date="2018" name="Environ. Microbiol.">
        <title>Genomes of ubiquitous marine and hypersaline Hydrogenovibrio, Thiomicrorhabdus and Thiomicrospira spp. encode a diversity of mechanisms to sustain chemolithoautotrophy in heterogeneous environments.</title>
        <authorList>
            <person name="Scott K.M."/>
            <person name="Williams J."/>
            <person name="Porter C.M.B."/>
            <person name="Russel S."/>
            <person name="Harmer T.L."/>
            <person name="Paul J.H."/>
            <person name="Antonen K.M."/>
            <person name="Bridges M.K."/>
            <person name="Camper G.J."/>
            <person name="Campla C.K."/>
            <person name="Casella L.G."/>
            <person name="Chase E."/>
            <person name="Conrad J.W."/>
            <person name="Cruz M.C."/>
            <person name="Dunlap D.S."/>
            <person name="Duran L."/>
            <person name="Fahsbender E.M."/>
            <person name="Goldsmith D.B."/>
            <person name="Keeley R.F."/>
            <person name="Kondoff M.R."/>
            <person name="Kussy B.I."/>
            <person name="Lane M.K."/>
            <person name="Lawler S."/>
            <person name="Leigh B.A."/>
            <person name="Lewis C."/>
            <person name="Lostal L.M."/>
            <person name="Marking D."/>
            <person name="Mancera P.A."/>
            <person name="McClenthan E.C."/>
            <person name="McIntyre E.A."/>
            <person name="Mine J.A."/>
            <person name="Modi S."/>
            <person name="Moore B.D."/>
            <person name="Morgan W.A."/>
            <person name="Nelson K.M."/>
            <person name="Nguyen K.N."/>
            <person name="Ogburn N."/>
            <person name="Parrino D.G."/>
            <person name="Pedapudi A.D."/>
            <person name="Pelham R.P."/>
            <person name="Preece A.M."/>
            <person name="Rampersad E.A."/>
            <person name="Richardson J.C."/>
            <person name="Rodgers C.M."/>
            <person name="Schaffer B.L."/>
            <person name="Sheridan N.E."/>
            <person name="Solone M.R."/>
            <person name="Staley Z.R."/>
            <person name="Tabuchi M."/>
            <person name="Waide R.J."/>
            <person name="Wanjugi P.W."/>
            <person name="Young S."/>
            <person name="Clum A."/>
            <person name="Daum C."/>
            <person name="Huntemann M."/>
            <person name="Ivanova N."/>
            <person name="Kyrpides N."/>
            <person name="Mikhailova N."/>
            <person name="Palaniappan K."/>
            <person name="Pillay M."/>
            <person name="Reddy T.B.K."/>
            <person name="Shapiro N."/>
            <person name="Stamatis D."/>
            <person name="Varghese N."/>
            <person name="Woyke T."/>
            <person name="Boden R."/>
            <person name="Freyermuth S.K."/>
            <person name="Kerfeld C.A."/>
        </authorList>
    </citation>
    <scope>NUCLEOTIDE SEQUENCE [LARGE SCALE GENOMIC DNA]</scope>
    <source>
        <strain evidence="8 9">JR-2</strain>
    </source>
</reference>
<proteinExistence type="inferred from homology"/>
<keyword evidence="9" id="KW-1185">Reference proteome</keyword>
<evidence type="ECO:0000313" key="9">
    <source>
        <dbReference type="Proteomes" id="UP000285478"/>
    </source>
</evidence>
<comment type="subunit">
    <text evidence="5">Binds ribosomal protein uS19.</text>
</comment>
<dbReference type="InterPro" id="IPR056792">
    <property type="entry name" value="PRC_RimM"/>
</dbReference>
<keyword evidence="4 5" id="KW-0143">Chaperone</keyword>
<dbReference type="GO" id="GO:0006364">
    <property type="term" value="P:rRNA processing"/>
    <property type="evidence" value="ECO:0007669"/>
    <property type="project" value="UniProtKB-UniRule"/>
</dbReference>
<evidence type="ECO:0000259" key="6">
    <source>
        <dbReference type="Pfam" id="PF01782"/>
    </source>
</evidence>
<dbReference type="Gene3D" id="2.30.30.240">
    <property type="entry name" value="PRC-barrel domain"/>
    <property type="match status" value="1"/>
</dbReference>
<dbReference type="GO" id="GO:0005840">
    <property type="term" value="C:ribosome"/>
    <property type="evidence" value="ECO:0007669"/>
    <property type="project" value="InterPro"/>
</dbReference>
<organism evidence="8 9">
    <name type="scientific">Hydrogenovibrio thermophilus</name>
    <dbReference type="NCBI Taxonomy" id="265883"/>
    <lineage>
        <taxon>Bacteria</taxon>
        <taxon>Pseudomonadati</taxon>
        <taxon>Pseudomonadota</taxon>
        <taxon>Gammaproteobacteria</taxon>
        <taxon>Thiotrichales</taxon>
        <taxon>Piscirickettsiaceae</taxon>
        <taxon>Hydrogenovibrio</taxon>
    </lineage>
</organism>
<keyword evidence="2 5" id="KW-0690">Ribosome biogenesis</keyword>
<comment type="domain">
    <text evidence="5">The PRC barrel domain binds ribosomal protein uS19.</text>
</comment>
<gene>
    <name evidence="5 8" type="primary">rimM</name>
    <name evidence="8" type="ORF">EPV75_03905</name>
</gene>
<evidence type="ECO:0000256" key="3">
    <source>
        <dbReference type="ARBA" id="ARBA00022552"/>
    </source>
</evidence>
<dbReference type="AlphaFoldDB" id="A0A410H1S7"/>
<dbReference type="HAMAP" id="MF_00014">
    <property type="entry name" value="Ribosome_mat_RimM"/>
    <property type="match status" value="1"/>
</dbReference>
<protein>
    <recommendedName>
        <fullName evidence="5">Ribosome maturation factor RimM</fullName>
    </recommendedName>
</protein>
<comment type="function">
    <text evidence="5">An accessory protein needed during the final step in the assembly of 30S ribosomal subunit, possibly for assembly of the head region. Essential for efficient processing of 16S rRNA. May be needed both before and after RbfA during the maturation of 16S rRNA. It has affinity for free ribosomal 30S subunits but not for 70S ribosomes.</text>
</comment>
<dbReference type="EMBL" id="CP035033">
    <property type="protein sequence ID" value="QAB14880.1"/>
    <property type="molecule type" value="Genomic_DNA"/>
</dbReference>
<comment type="similarity">
    <text evidence="5">Belongs to the RimM family.</text>
</comment>
<feature type="domain" description="RimM N-terminal" evidence="6">
    <location>
        <begin position="11"/>
        <end position="93"/>
    </location>
</feature>
<dbReference type="InterPro" id="IPR011961">
    <property type="entry name" value="RimM"/>
</dbReference>
<dbReference type="Gene3D" id="2.40.30.60">
    <property type="entry name" value="RimM"/>
    <property type="match status" value="1"/>
</dbReference>
<evidence type="ECO:0000256" key="2">
    <source>
        <dbReference type="ARBA" id="ARBA00022517"/>
    </source>
</evidence>
<dbReference type="GO" id="GO:0042274">
    <property type="term" value="P:ribosomal small subunit biogenesis"/>
    <property type="evidence" value="ECO:0007669"/>
    <property type="project" value="UniProtKB-UniRule"/>
</dbReference>
<dbReference type="GO" id="GO:0043022">
    <property type="term" value="F:ribosome binding"/>
    <property type="evidence" value="ECO:0007669"/>
    <property type="project" value="InterPro"/>
</dbReference>
<evidence type="ECO:0000259" key="7">
    <source>
        <dbReference type="Pfam" id="PF24986"/>
    </source>
</evidence>
<name>A0A410H1S7_9GAMM</name>
<dbReference type="InterPro" id="IPR036976">
    <property type="entry name" value="RimM_N_sf"/>
</dbReference>
<dbReference type="SUPFAM" id="SSF50346">
    <property type="entry name" value="PRC-barrel domain"/>
    <property type="match status" value="1"/>
</dbReference>
<keyword evidence="3 5" id="KW-0698">rRNA processing</keyword>
<dbReference type="GO" id="GO:0005737">
    <property type="term" value="C:cytoplasm"/>
    <property type="evidence" value="ECO:0007669"/>
    <property type="project" value="UniProtKB-SubCell"/>
</dbReference>
<dbReference type="KEGG" id="htr:EPV75_03905"/>
<dbReference type="InterPro" id="IPR009000">
    <property type="entry name" value="Transl_B-barrel_sf"/>
</dbReference>
<evidence type="ECO:0000256" key="1">
    <source>
        <dbReference type="ARBA" id="ARBA00022490"/>
    </source>
</evidence>
<dbReference type="Proteomes" id="UP000285478">
    <property type="component" value="Chromosome"/>
</dbReference>
<evidence type="ECO:0000313" key="8">
    <source>
        <dbReference type="EMBL" id="QAB14880.1"/>
    </source>
</evidence>
<evidence type="ECO:0000256" key="4">
    <source>
        <dbReference type="ARBA" id="ARBA00023186"/>
    </source>
</evidence>
<dbReference type="Pfam" id="PF01782">
    <property type="entry name" value="RimM"/>
    <property type="match status" value="1"/>
</dbReference>
<dbReference type="SUPFAM" id="SSF50447">
    <property type="entry name" value="Translation proteins"/>
    <property type="match status" value="1"/>
</dbReference>
<feature type="domain" description="Ribosome maturation factor RimM PRC barrel" evidence="7">
    <location>
        <begin position="104"/>
        <end position="175"/>
    </location>
</feature>
<evidence type="ECO:0000256" key="5">
    <source>
        <dbReference type="HAMAP-Rule" id="MF_00014"/>
    </source>
</evidence>
<dbReference type="InterPro" id="IPR011033">
    <property type="entry name" value="PRC_barrel-like_sf"/>
</dbReference>
<sequence>MSSSQDEHIILGQINGIYGVQGWVKIFSHTEPRENILNYSPWLVRVKGEWRTMSLQDGRSQAGGKSIIAKLDGVDDRDVAREFMGCDIAITPDQLPDTDDGYYWRHLIGCEVSNLQGEVLGQVSEIVETGAHDVLRVTQILPGGETRTTLIPFVMDTFILAVDVDAKRIQVDWQADDEDSDT</sequence>
<dbReference type="Pfam" id="PF24986">
    <property type="entry name" value="PRC_RimM"/>
    <property type="match status" value="1"/>
</dbReference>
<dbReference type="NCBIfam" id="TIGR02273">
    <property type="entry name" value="16S_RimM"/>
    <property type="match status" value="1"/>
</dbReference>
<accession>A0A410H1S7</accession>
<keyword evidence="1 5" id="KW-0963">Cytoplasm</keyword>
<dbReference type="PANTHER" id="PTHR33692:SF1">
    <property type="entry name" value="RIBOSOME MATURATION FACTOR RIMM"/>
    <property type="match status" value="1"/>
</dbReference>